<dbReference type="EMBL" id="AOIO01000041">
    <property type="protein sequence ID" value="ELY97363.1"/>
    <property type="molecule type" value="Genomic_DNA"/>
</dbReference>
<protein>
    <submittedName>
        <fullName evidence="1">Uncharacterized protein</fullName>
    </submittedName>
</protein>
<proteinExistence type="predicted"/>
<reference evidence="1 2" key="1">
    <citation type="journal article" date="2014" name="PLoS Genet.">
        <title>Phylogenetically driven sequencing of extremely halophilic archaea reveals strategies for static and dynamic osmo-response.</title>
        <authorList>
            <person name="Becker E.A."/>
            <person name="Seitzer P.M."/>
            <person name="Tritt A."/>
            <person name="Larsen D."/>
            <person name="Krusor M."/>
            <person name="Yao A.I."/>
            <person name="Wu D."/>
            <person name="Madern D."/>
            <person name="Eisen J.A."/>
            <person name="Darling A.E."/>
            <person name="Facciotti M.T."/>
        </authorList>
    </citation>
    <scope>NUCLEOTIDE SEQUENCE [LARGE SCALE GENOMIC DNA]</scope>
    <source>
        <strain evidence="1 2">DSM 12278</strain>
    </source>
</reference>
<comment type="caution">
    <text evidence="1">The sequence shown here is derived from an EMBL/GenBank/DDBJ whole genome shotgun (WGS) entry which is preliminary data.</text>
</comment>
<sequence>MDVRFASVGSLYEVISESENIYNVDIEGEMCSCPDFE</sequence>
<gene>
    <name evidence="1" type="ORF">C481_19961</name>
</gene>
<dbReference type="PATRIC" id="fig|29540.5.peg.4063"/>
<evidence type="ECO:0000313" key="2">
    <source>
        <dbReference type="Proteomes" id="UP000011554"/>
    </source>
</evidence>
<keyword evidence="2" id="KW-1185">Reference proteome</keyword>
<organism evidence="1 2">
    <name type="scientific">Natrialba asiatica (strain ATCC 700177 / DSM 12278 / JCM 9576 / FERM P-10747 / NBRC 102637 / 172P1)</name>
    <dbReference type="NCBI Taxonomy" id="29540"/>
    <lineage>
        <taxon>Archaea</taxon>
        <taxon>Methanobacteriati</taxon>
        <taxon>Methanobacteriota</taxon>
        <taxon>Stenosarchaea group</taxon>
        <taxon>Halobacteria</taxon>
        <taxon>Halobacteriales</taxon>
        <taxon>Natrialbaceae</taxon>
        <taxon>Natrialba</taxon>
    </lineage>
</organism>
<dbReference type="Proteomes" id="UP000011554">
    <property type="component" value="Unassembled WGS sequence"/>
</dbReference>
<name>M0AIY0_NATA1</name>
<dbReference type="eggNOG" id="arCOG07773">
    <property type="taxonomic scope" value="Archaea"/>
</dbReference>
<accession>M0AIY0</accession>
<evidence type="ECO:0000313" key="1">
    <source>
        <dbReference type="EMBL" id="ELY97363.1"/>
    </source>
</evidence>
<dbReference type="AlphaFoldDB" id="M0AIY0"/>